<dbReference type="EMBL" id="JBICBT010000088">
    <property type="protein sequence ID" value="KAL3123727.1"/>
    <property type="molecule type" value="Genomic_DNA"/>
</dbReference>
<gene>
    <name evidence="2" type="ORF">niasHT_006062</name>
</gene>
<evidence type="ECO:0000313" key="2">
    <source>
        <dbReference type="EMBL" id="KAL3123727.1"/>
    </source>
</evidence>
<name>A0ABD2M885_9BILA</name>
<protein>
    <submittedName>
        <fullName evidence="2">Uncharacterized protein</fullName>
    </submittedName>
</protein>
<accession>A0ABD2M885</accession>
<evidence type="ECO:0000256" key="1">
    <source>
        <dbReference type="SAM" id="MobiDB-lite"/>
    </source>
</evidence>
<dbReference type="AlphaFoldDB" id="A0ABD2M885"/>
<sequence length="674" mass="76224">MPKFLHDLLTIFTKACCAAPKCQQQQQRHQAHTVLRPVGFPSFLPNLPLKLAIFNCVTEHYLFGPTMFKSTGEWQMQTLFSAYKLVSANYEITDKFGIFPFEIVKLTENGPAAEWTETTTQNQSRHIENFNFFLKLSQFSLTLLEVYKVLDIIILASSSLSSPQLTLSTSFKSLNNSSTSKASSTSLAQTNLAKKRRLSSRSGLSISPSPNNGIVLGCVLLHFGIALFKSAKMEYPKFENFAKLKSANGECPTVQYERRDYQCGKVPFRSAPIEQQLFNEAISNYTRTIRIVSNKCQAEAANYDKEIANGDKESLLNGLIKGLNGLIDDYDCPHLCPTDGHILQQFVPILFGTLRKWHQQKVTYAKHSQTMALARSVGEHLLARLDALITRRWSALGQIGQELDFVRTLENLAAPVENTLDFAERRKSISAQINAQLFKLLFSLAFHITIQMQKSDLSMRYLKSFAFAYQSIGLPSENLIDESTFQFKTNINCEVMEIDVPNWELPFYLFNESIEQLKPEKAIENFRVLHSLTNVTATVYEILKLARTLGDAENNNQLERGFAEQSNINCDYLNPSAAEEAEGQQIFGKIVQFLSDKNANFKNGMKIEFCILAHFVDQLISEMFEQNQIPTEENDDTAAADELPENEKDKWQSEQSVGVTIGRLILARDKFCKT</sequence>
<evidence type="ECO:0000313" key="3">
    <source>
        <dbReference type="Proteomes" id="UP001620626"/>
    </source>
</evidence>
<proteinExistence type="predicted"/>
<reference evidence="2 3" key="1">
    <citation type="submission" date="2024-10" db="EMBL/GenBank/DDBJ databases">
        <authorList>
            <person name="Kim D."/>
        </authorList>
    </citation>
    <scope>NUCLEOTIDE SEQUENCE [LARGE SCALE GENOMIC DNA]</scope>
    <source>
        <strain evidence="2">BH-2024</strain>
    </source>
</reference>
<feature type="region of interest" description="Disordered" evidence="1">
    <location>
        <begin position="174"/>
        <end position="194"/>
    </location>
</feature>
<comment type="caution">
    <text evidence="2">The sequence shown here is derived from an EMBL/GenBank/DDBJ whole genome shotgun (WGS) entry which is preliminary data.</text>
</comment>
<keyword evidence="3" id="KW-1185">Reference proteome</keyword>
<dbReference type="Proteomes" id="UP001620626">
    <property type="component" value="Unassembled WGS sequence"/>
</dbReference>
<feature type="compositionally biased region" description="Low complexity" evidence="1">
    <location>
        <begin position="174"/>
        <end position="188"/>
    </location>
</feature>
<organism evidence="2 3">
    <name type="scientific">Heterodera trifolii</name>
    <dbReference type="NCBI Taxonomy" id="157864"/>
    <lineage>
        <taxon>Eukaryota</taxon>
        <taxon>Metazoa</taxon>
        <taxon>Ecdysozoa</taxon>
        <taxon>Nematoda</taxon>
        <taxon>Chromadorea</taxon>
        <taxon>Rhabditida</taxon>
        <taxon>Tylenchina</taxon>
        <taxon>Tylenchomorpha</taxon>
        <taxon>Tylenchoidea</taxon>
        <taxon>Heteroderidae</taxon>
        <taxon>Heteroderinae</taxon>
        <taxon>Heterodera</taxon>
    </lineage>
</organism>